<comment type="caution">
    <text evidence="1">The sequence shown here is derived from an EMBL/GenBank/DDBJ whole genome shotgun (WGS) entry which is preliminary data.</text>
</comment>
<dbReference type="AlphaFoldDB" id="A0A835ZHU0"/>
<evidence type="ECO:0000313" key="2">
    <source>
        <dbReference type="Proteomes" id="UP000664991"/>
    </source>
</evidence>
<dbReference type="Proteomes" id="UP000664991">
    <property type="component" value="Unassembled WGS sequence"/>
</dbReference>
<proteinExistence type="predicted"/>
<name>A0A835ZHU0_SHEEP</name>
<organism evidence="1 2">
    <name type="scientific">Ovis aries</name>
    <name type="common">Sheep</name>
    <dbReference type="NCBI Taxonomy" id="9940"/>
    <lineage>
        <taxon>Eukaryota</taxon>
        <taxon>Metazoa</taxon>
        <taxon>Chordata</taxon>
        <taxon>Craniata</taxon>
        <taxon>Vertebrata</taxon>
        <taxon>Euteleostomi</taxon>
        <taxon>Mammalia</taxon>
        <taxon>Eutheria</taxon>
        <taxon>Laurasiatheria</taxon>
        <taxon>Artiodactyla</taxon>
        <taxon>Ruminantia</taxon>
        <taxon>Pecora</taxon>
        <taxon>Bovidae</taxon>
        <taxon>Caprinae</taxon>
        <taxon>Ovis</taxon>
    </lineage>
</organism>
<reference evidence="1 2" key="1">
    <citation type="submission" date="2020-12" db="EMBL/GenBank/DDBJ databases">
        <title>De novo assembly of Tibetan sheep genome.</title>
        <authorList>
            <person name="Li X."/>
        </authorList>
    </citation>
    <scope>NUCLEOTIDE SEQUENCE [LARGE SCALE GENOMIC DNA]</scope>
    <source>
        <tissue evidence="1">Heart</tissue>
    </source>
</reference>
<protein>
    <submittedName>
        <fullName evidence="1">Uncharacterized protein</fullName>
    </submittedName>
</protein>
<accession>A0A835ZHU0</accession>
<gene>
    <name evidence="1" type="ORF">JEQ12_019679</name>
</gene>
<evidence type="ECO:0000313" key="1">
    <source>
        <dbReference type="EMBL" id="KAG5193318.1"/>
    </source>
</evidence>
<dbReference type="EMBL" id="JAEMGP010000027">
    <property type="protein sequence ID" value="KAG5193318.1"/>
    <property type="molecule type" value="Genomic_DNA"/>
</dbReference>
<sequence>MPVTAGEQLPVSFNKVGLSPSPDPFRFLSQNQFVPGPGPVSNSDPVVCRTQFAIGPRLVSKSDLVCPGPVFKVDTVCPWTQFGF</sequence>